<dbReference type="InterPro" id="IPR019734">
    <property type="entry name" value="TPR_rpt"/>
</dbReference>
<dbReference type="SUPFAM" id="SSF48452">
    <property type="entry name" value="TPR-like"/>
    <property type="match status" value="1"/>
</dbReference>
<evidence type="ECO:0000256" key="2">
    <source>
        <dbReference type="ARBA" id="ARBA00022490"/>
    </source>
</evidence>
<dbReference type="PANTHER" id="PTHR45954:SF1">
    <property type="entry name" value="LD33695P"/>
    <property type="match status" value="1"/>
</dbReference>
<sequence length="259" mass="28998">MIDKIKQLIVANENALFVVLVGAIFGIIAFFIKRYVFKDNTNAILEKTVENITRDQEATKLEVEELKKSLAPVIKNQKFKKCLAEDNISCAVKALEQASNKDAIANKLALSALLYFTNAEESYRYLKEVIVLDPVNIHGLNQLGLLSQRMGKVEESIKYFQTILKNSNNQQHKGVALGNLGLAYARLGKVDKAIEYYQQALEISREIKDRQGEGSDLGNLGVAYADLGKVDKAIEYYQQALEISREIKDRQGEGNVLVI</sequence>
<dbReference type="Pfam" id="PF13424">
    <property type="entry name" value="TPR_12"/>
    <property type="match status" value="1"/>
</dbReference>
<keyword evidence="3" id="KW-0677">Repeat</keyword>
<keyword evidence="5" id="KW-0472">Membrane</keyword>
<feature type="repeat" description="TPR" evidence="4">
    <location>
        <begin position="214"/>
        <end position="247"/>
    </location>
</feature>
<keyword evidence="2" id="KW-0963">Cytoplasm</keyword>
<dbReference type="GO" id="GO:0005938">
    <property type="term" value="C:cell cortex"/>
    <property type="evidence" value="ECO:0007669"/>
    <property type="project" value="TreeGrafter"/>
</dbReference>
<evidence type="ECO:0000256" key="3">
    <source>
        <dbReference type="ARBA" id="ARBA00022737"/>
    </source>
</evidence>
<evidence type="ECO:0000313" key="6">
    <source>
        <dbReference type="EMBL" id="WXT99577.1"/>
    </source>
</evidence>
<keyword evidence="5" id="KW-1133">Transmembrane helix</keyword>
<dbReference type="InterPro" id="IPR011990">
    <property type="entry name" value="TPR-like_helical_dom_sf"/>
</dbReference>
<dbReference type="Gene3D" id="1.25.40.10">
    <property type="entry name" value="Tetratricopeptide repeat domain"/>
    <property type="match status" value="2"/>
</dbReference>
<dbReference type="InterPro" id="IPR052386">
    <property type="entry name" value="GPSM"/>
</dbReference>
<evidence type="ECO:0000256" key="5">
    <source>
        <dbReference type="SAM" id="Phobius"/>
    </source>
</evidence>
<feature type="transmembrane region" description="Helical" evidence="5">
    <location>
        <begin position="15"/>
        <end position="32"/>
    </location>
</feature>
<dbReference type="AlphaFoldDB" id="A0AAU6PEZ2"/>
<dbReference type="SMART" id="SM00028">
    <property type="entry name" value="TPR"/>
    <property type="match status" value="3"/>
</dbReference>
<dbReference type="GO" id="GO:0005092">
    <property type="term" value="F:GDP-dissociation inhibitor activity"/>
    <property type="evidence" value="ECO:0007669"/>
    <property type="project" value="TreeGrafter"/>
</dbReference>
<dbReference type="PANTHER" id="PTHR45954">
    <property type="entry name" value="LD33695P"/>
    <property type="match status" value="1"/>
</dbReference>
<dbReference type="GO" id="GO:0001965">
    <property type="term" value="F:G-protein alpha-subunit binding"/>
    <property type="evidence" value="ECO:0007669"/>
    <property type="project" value="TreeGrafter"/>
</dbReference>
<feature type="repeat" description="TPR" evidence="4">
    <location>
        <begin position="174"/>
        <end position="207"/>
    </location>
</feature>
<organism evidence="6">
    <name type="scientific">Catillopecten margaritatus gill symbiont</name>
    <dbReference type="NCBI Taxonomy" id="3083288"/>
    <lineage>
        <taxon>Bacteria</taxon>
        <taxon>Pseudomonadati</taxon>
        <taxon>Pseudomonadota</taxon>
        <taxon>Gammaproteobacteria</taxon>
        <taxon>sulfur-oxidizing symbionts</taxon>
    </lineage>
</organism>
<evidence type="ECO:0000256" key="1">
    <source>
        <dbReference type="ARBA" id="ARBA00004496"/>
    </source>
</evidence>
<dbReference type="PROSITE" id="PS50005">
    <property type="entry name" value="TPR"/>
    <property type="match status" value="2"/>
</dbReference>
<dbReference type="EMBL" id="CP138327">
    <property type="protein sequence ID" value="WXT99577.1"/>
    <property type="molecule type" value="Genomic_DNA"/>
</dbReference>
<dbReference type="PROSITE" id="PS50293">
    <property type="entry name" value="TPR_REGION"/>
    <property type="match status" value="2"/>
</dbReference>
<accession>A0AAU6PEZ2</accession>
<comment type="subcellular location">
    <subcellularLocation>
        <location evidence="1">Cytoplasm</location>
    </subcellularLocation>
</comment>
<protein>
    <submittedName>
        <fullName evidence="6">Photosystem I assembly protein Ycf3</fullName>
    </submittedName>
</protein>
<name>A0AAU6PEZ2_9GAMM</name>
<evidence type="ECO:0000256" key="4">
    <source>
        <dbReference type="PROSITE-ProRule" id="PRU00339"/>
    </source>
</evidence>
<keyword evidence="4" id="KW-0802">TPR repeat</keyword>
<dbReference type="Pfam" id="PF13181">
    <property type="entry name" value="TPR_8"/>
    <property type="match status" value="1"/>
</dbReference>
<proteinExistence type="predicted"/>
<reference evidence="6" key="1">
    <citation type="submission" date="2023-10" db="EMBL/GenBank/DDBJ databases">
        <title>The first scallop-associated chemosynthetic bacterial symbiont.</title>
        <authorList>
            <person name="Lin Y.-T."/>
            <person name="Sun J."/>
            <person name="Ip J.C.-H."/>
            <person name="He X."/>
            <person name="Gao Z.-M."/>
            <person name="Perez M."/>
            <person name="Xu T."/>
            <person name="Qian P.-Y."/>
            <person name="Qiu J.-W."/>
        </authorList>
    </citation>
    <scope>NUCLEOTIDE SEQUENCE</scope>
    <source>
        <strain evidence="6">Gill1</strain>
    </source>
</reference>
<keyword evidence="5" id="KW-0812">Transmembrane</keyword>
<gene>
    <name evidence="6" type="primary">ycf3_1</name>
    <name evidence="6" type="ORF">Ctma_0277</name>
</gene>